<sequence>RSRIAPPSLLQTQENFRVNLKRCTAKFCSLKIWIKLKIETTHCLSVFESLKFSRHDGVLRNIFGL</sequence>
<accession>A0A2N4YN68</accession>
<gene>
    <name evidence="1" type="ORF">CWN47_38345</name>
</gene>
<dbReference type="Proteomes" id="UP000234412">
    <property type="component" value="Unassembled WGS sequence"/>
</dbReference>
<evidence type="ECO:0000313" key="1">
    <source>
        <dbReference type="EMBL" id="PLM79173.1"/>
    </source>
</evidence>
<reference evidence="1 2" key="1">
    <citation type="submission" date="2017-11" db="EMBL/GenBank/DDBJ databases">
        <authorList>
            <person name="Han C.G."/>
        </authorList>
    </citation>
    <scope>NUCLEOTIDE SEQUENCE [LARGE SCALE GENOMIC DNA]</scope>
    <source>
        <strain evidence="1 2">A8</strain>
    </source>
</reference>
<reference evidence="1 2" key="2">
    <citation type="submission" date="2018-01" db="EMBL/GenBank/DDBJ databases">
        <title>Genomic study of Klebsiella pneumoniae.</title>
        <authorList>
            <person name="Yang Y."/>
            <person name="Bicalho R."/>
        </authorList>
    </citation>
    <scope>NUCLEOTIDE SEQUENCE [LARGE SCALE GENOMIC DNA]</scope>
    <source>
        <strain evidence="1 2">A8</strain>
    </source>
</reference>
<feature type="non-terminal residue" evidence="1">
    <location>
        <position position="1"/>
    </location>
</feature>
<evidence type="ECO:0000313" key="2">
    <source>
        <dbReference type="Proteomes" id="UP000234412"/>
    </source>
</evidence>
<name>A0A2N4YN68_KLEVA</name>
<comment type="caution">
    <text evidence="1">The sequence shown here is derived from an EMBL/GenBank/DDBJ whole genome shotgun (WGS) entry which is preliminary data.</text>
</comment>
<organism evidence="1 2">
    <name type="scientific">Klebsiella variicola</name>
    <dbReference type="NCBI Taxonomy" id="244366"/>
    <lineage>
        <taxon>Bacteria</taxon>
        <taxon>Pseudomonadati</taxon>
        <taxon>Pseudomonadota</taxon>
        <taxon>Gammaproteobacteria</taxon>
        <taxon>Enterobacterales</taxon>
        <taxon>Enterobacteriaceae</taxon>
        <taxon>Klebsiella/Raoultella group</taxon>
        <taxon>Klebsiella</taxon>
        <taxon>Klebsiella pneumoniae complex</taxon>
    </lineage>
</organism>
<dbReference type="EMBL" id="PIDP01002759">
    <property type="protein sequence ID" value="PLM79173.1"/>
    <property type="molecule type" value="Genomic_DNA"/>
</dbReference>
<dbReference type="AlphaFoldDB" id="A0A2N4YN68"/>
<protein>
    <submittedName>
        <fullName evidence="1">Uncharacterized protein</fullName>
    </submittedName>
</protein>
<proteinExistence type="predicted"/>